<feature type="compositionally biased region" description="Low complexity" evidence="2">
    <location>
        <begin position="376"/>
        <end position="397"/>
    </location>
</feature>
<dbReference type="Pfam" id="PF07859">
    <property type="entry name" value="Abhydrolase_3"/>
    <property type="match status" value="1"/>
</dbReference>
<dbReference type="Gene3D" id="3.40.50.1820">
    <property type="entry name" value="alpha/beta hydrolase"/>
    <property type="match status" value="1"/>
</dbReference>
<dbReference type="EMBL" id="BAABIE010000003">
    <property type="protein sequence ID" value="GAA4743461.1"/>
    <property type="molecule type" value="Genomic_DNA"/>
</dbReference>
<evidence type="ECO:0000259" key="3">
    <source>
        <dbReference type="Pfam" id="PF07859"/>
    </source>
</evidence>
<sequence length="411" mass="43962">MVMADREGVKTASKPIAALTVIGMADTMLNGLARVPFQKPLSGPGGVLDNIGQAVTRQTIRSFLGYSVSLPIEEFRSMEKILDNICKTILPPIVGAAGGVEIEAGVVGGQEGFWCREKPAVAAHDDPPKAHDKTILYLHGGGYFGTTPSMYTAFAAALVRLSGCQIFIPDYRMSPEFPFPAALHDAADAYRGLLEMGIGADDIIVAGDSGGGGLSTSLIVYLQEQGLQKPAGLALFSPEVDLDLNQESVMENSQSDVLPWNIPVTAYLRGIQPNDGRVSVVYTQPKPEWFPPTFVAWGDKEMFRDGIREFCDKLRDGGVRLRAMEQPGMFHVFPILMPWAEASKDVFRAIAELAESEGVTHHYANTPDGLQDFNGPTDSTPPAVAPVASVASVASATDEPESDQPGLVGLS</sequence>
<dbReference type="SUPFAM" id="SSF53474">
    <property type="entry name" value="alpha/beta-Hydrolases"/>
    <property type="match status" value="1"/>
</dbReference>
<reference evidence="5" key="1">
    <citation type="journal article" date="2019" name="Int. J. Syst. Evol. Microbiol.">
        <title>The Global Catalogue of Microorganisms (GCM) 10K type strain sequencing project: providing services to taxonomists for standard genome sequencing and annotation.</title>
        <authorList>
            <consortium name="The Broad Institute Genomics Platform"/>
            <consortium name="The Broad Institute Genome Sequencing Center for Infectious Disease"/>
            <person name="Wu L."/>
            <person name="Ma J."/>
        </authorList>
    </citation>
    <scope>NUCLEOTIDE SEQUENCE [LARGE SCALE GENOMIC DNA]</scope>
    <source>
        <strain evidence="5">JCM 18077</strain>
    </source>
</reference>
<feature type="domain" description="Alpha/beta hydrolase fold-3" evidence="3">
    <location>
        <begin position="135"/>
        <end position="333"/>
    </location>
</feature>
<accession>A0ABP8Z135</accession>
<evidence type="ECO:0000256" key="2">
    <source>
        <dbReference type="SAM" id="MobiDB-lite"/>
    </source>
</evidence>
<dbReference type="PANTHER" id="PTHR48081">
    <property type="entry name" value="AB HYDROLASE SUPERFAMILY PROTEIN C4A8.06C"/>
    <property type="match status" value="1"/>
</dbReference>
<dbReference type="Proteomes" id="UP001500822">
    <property type="component" value="Unassembled WGS sequence"/>
</dbReference>
<dbReference type="RefSeq" id="WP_345312673.1">
    <property type="nucleotide sequence ID" value="NZ_BAABIE010000003.1"/>
</dbReference>
<evidence type="ECO:0000256" key="1">
    <source>
        <dbReference type="ARBA" id="ARBA00022801"/>
    </source>
</evidence>
<dbReference type="PANTHER" id="PTHR48081:SF8">
    <property type="entry name" value="ALPHA_BETA HYDROLASE FOLD-3 DOMAIN-CONTAINING PROTEIN-RELATED"/>
    <property type="match status" value="1"/>
</dbReference>
<dbReference type="InterPro" id="IPR013094">
    <property type="entry name" value="AB_hydrolase_3"/>
</dbReference>
<dbReference type="InterPro" id="IPR050300">
    <property type="entry name" value="GDXG_lipolytic_enzyme"/>
</dbReference>
<keyword evidence="1" id="KW-0378">Hydrolase</keyword>
<proteinExistence type="predicted"/>
<evidence type="ECO:0000313" key="4">
    <source>
        <dbReference type="EMBL" id="GAA4743461.1"/>
    </source>
</evidence>
<organism evidence="4 5">
    <name type="scientific">Gordonia alkaliphila</name>
    <dbReference type="NCBI Taxonomy" id="1053547"/>
    <lineage>
        <taxon>Bacteria</taxon>
        <taxon>Bacillati</taxon>
        <taxon>Actinomycetota</taxon>
        <taxon>Actinomycetes</taxon>
        <taxon>Mycobacteriales</taxon>
        <taxon>Gordoniaceae</taxon>
        <taxon>Gordonia</taxon>
    </lineage>
</organism>
<evidence type="ECO:0000313" key="5">
    <source>
        <dbReference type="Proteomes" id="UP001500822"/>
    </source>
</evidence>
<protein>
    <recommendedName>
        <fullName evidence="3">Alpha/beta hydrolase fold-3 domain-containing protein</fullName>
    </recommendedName>
</protein>
<feature type="region of interest" description="Disordered" evidence="2">
    <location>
        <begin position="362"/>
        <end position="411"/>
    </location>
</feature>
<comment type="caution">
    <text evidence="4">The sequence shown here is derived from an EMBL/GenBank/DDBJ whole genome shotgun (WGS) entry which is preliminary data.</text>
</comment>
<dbReference type="InterPro" id="IPR029058">
    <property type="entry name" value="AB_hydrolase_fold"/>
</dbReference>
<gene>
    <name evidence="4" type="ORF">GCM10023217_10260</name>
</gene>
<keyword evidence="5" id="KW-1185">Reference proteome</keyword>
<name>A0ABP8Z135_9ACTN</name>